<dbReference type="VEuPathDB" id="TriTrypDB:LDHU3_33.1610"/>
<dbReference type="SUPFAM" id="SSF52821">
    <property type="entry name" value="Rhodanese/Cell cycle control phosphatase"/>
    <property type="match status" value="1"/>
</dbReference>
<accession>E9BQ33</accession>
<dbReference type="GeneID" id="13392325"/>
<gene>
    <name evidence="6" type="ORF">CGC20_10920</name>
    <name evidence="5" type="ORF">LDBPK_331040</name>
    <name evidence="3" type="ORF">LdCL_330016500</name>
    <name evidence="4" type="ORF">LDHU3_33.1610</name>
</gene>
<reference evidence="4" key="8">
    <citation type="submission" date="2020-06" db="EMBL/GenBank/DDBJ databases">
        <authorList>
            <person name="Camacho E."/>
            <person name="Gonzalez-de la Fuente S."/>
            <person name="Rastrojo A."/>
            <person name="Peiro-Pastor R."/>
            <person name="Solana JC."/>
            <person name="Tabera L."/>
            <person name="Gamarro F."/>
            <person name="Carrasco-Ramiro F."/>
            <person name="Requena JM."/>
            <person name="Aguado B."/>
        </authorList>
    </citation>
    <scope>NUCLEOTIDE SEQUENCE</scope>
</reference>
<keyword evidence="8" id="KW-1185">Reference proteome</keyword>
<dbReference type="EMBL" id="FR799620">
    <property type="protein sequence ID" value="CBZ37245.1"/>
    <property type="molecule type" value="Genomic_DNA"/>
</dbReference>
<evidence type="ECO:0000259" key="1">
    <source>
        <dbReference type="PROSITE" id="PS50206"/>
    </source>
</evidence>
<reference evidence="9" key="6">
    <citation type="submission" date="2019-02" db="EMBL/GenBank/DDBJ databases">
        <title>FDA dAtabase for Regulatory Grade micrObial Sequences (FDA-ARGOS): Supporting development and validation of Infectious Disease Dx tests.</title>
        <authorList>
            <person name="Duncan R."/>
            <person name="Fisher C."/>
            <person name="Tallon L."/>
            <person name="Sadzewicz L."/>
            <person name="Sengamalay N."/>
            <person name="Ott S."/>
            <person name="Godinez A."/>
            <person name="Nagaraj S."/>
            <person name="Vavikolanu K."/>
            <person name="Vyas G."/>
            <person name="Nadendla S."/>
            <person name="Aluvathingal J."/>
            <person name="Sichtig H."/>
        </authorList>
    </citation>
    <scope>NUCLEOTIDE SEQUENCE [LARGE SCALE GENOMIC DNA]</scope>
    <source>
        <strain evidence="9">FDAARGOS_360</strain>
    </source>
</reference>
<dbReference type="EMBL" id="RHLD01000006">
    <property type="protein sequence ID" value="TPP55590.1"/>
    <property type="molecule type" value="Genomic_DNA"/>
</dbReference>
<reference evidence="3 8" key="5">
    <citation type="journal article" date="2018" name="Sci. Rep.">
        <title>A complete Leishmania donovani reference genome identifies novel genetic variations associated with virulence.</title>
        <authorList>
            <person name="Lypaczewski P."/>
            <person name="Hoshizaki J."/>
            <person name="Zhang W.-W."/>
            <person name="McCall L.-I."/>
            <person name="Torcivia-Rodriguez J."/>
            <person name="Simonyan V."/>
            <person name="Kaur A."/>
            <person name="Dewar K."/>
            <person name="Matlashewski G."/>
        </authorList>
    </citation>
    <scope>NUCLEOTIDE SEQUENCE [LARGE SCALE GENOMIC DNA]</scope>
    <source>
        <strain evidence="3 8">LdCL</strain>
    </source>
</reference>
<dbReference type="EMBL" id="CP029532">
    <property type="protein sequence ID" value="AYU82078.1"/>
    <property type="molecule type" value="Genomic_DNA"/>
</dbReference>
<evidence type="ECO:0000313" key="6">
    <source>
        <dbReference type="EMBL" id="TPP55590.1"/>
    </source>
</evidence>
<dbReference type="VEuPathDB" id="TriTrypDB:LdCL_330016500"/>
<dbReference type="EMBL" id="LR812653">
    <property type="protein sequence ID" value="CAC5433303.1"/>
    <property type="molecule type" value="Genomic_DNA"/>
</dbReference>
<reference evidence="5" key="2">
    <citation type="submission" date="2011-01" db="EMBL/GenBank/DDBJ databases">
        <authorList>
            <person name="Zhao B.P."/>
            <person name="Ren Z.A."/>
            <person name="Li C.D."/>
        </authorList>
    </citation>
    <scope>NUCLEOTIDE SEQUENCE</scope>
    <source>
        <strain evidence="5">BPK282A1</strain>
    </source>
</reference>
<feature type="domain" description="Rhodanese" evidence="1">
    <location>
        <begin position="41"/>
        <end position="142"/>
    </location>
</feature>
<proteinExistence type="predicted"/>
<sequence length="143" mass="15524">MASLKERGTVAPAEIEACVTASGPAEISAEELHKILNSPEHASVVVVVDVRNADEYASFHIPGSINKPFQELNFAQLADEVEAHTNHAAHMLVFVSAQSPDVDDLAAREYINEYEKSHAAPPTKDSVRVLLGGLYTWSQIYPA</sequence>
<evidence type="ECO:0000313" key="5">
    <source>
        <dbReference type="EMBL" id="CBZ37245.1"/>
    </source>
</evidence>
<dbReference type="EMBL" id="KM411837">
    <property type="protein sequence ID" value="AKK31282.1"/>
    <property type="molecule type" value="Genomic_DNA"/>
</dbReference>
<dbReference type="RefSeq" id="XP_003863928.1">
    <property type="nucleotide sequence ID" value="XM_003863880.1"/>
</dbReference>
<dbReference type="SMART" id="SM00450">
    <property type="entry name" value="RHOD"/>
    <property type="match status" value="1"/>
</dbReference>
<reference evidence="6" key="7">
    <citation type="submission" date="2019-02" db="EMBL/GenBank/DDBJ databases">
        <title>FDA dAtabase for Regulatory Grade micrObial Sequences (FDA-ARGOS): Supporting development and validation of Infectious Disease Dx tests.</title>
        <authorList>
            <person name="Duncan R."/>
            <person name="Fisher C."/>
            <person name="Tallon L.J."/>
            <person name="Sadzewicz L."/>
            <person name="Sengamalay N."/>
            <person name="Ott S."/>
            <person name="Godinez A."/>
            <person name="Nagaraj S."/>
            <person name="Nadendla S."/>
            <person name="Sichtig H."/>
        </authorList>
    </citation>
    <scope>NUCLEOTIDE SEQUENCE</scope>
    <source>
        <strain evidence="6">FDAARGOS_360</strain>
    </source>
</reference>
<evidence type="ECO:0000313" key="7">
    <source>
        <dbReference type="Proteomes" id="UP000008980"/>
    </source>
</evidence>
<dbReference type="InterPro" id="IPR001763">
    <property type="entry name" value="Rhodanese-like_dom"/>
</dbReference>
<dbReference type="AlphaFoldDB" id="A0A0R6XWV6"/>
<accession>A0A0R6XWV6</accession>
<dbReference type="Gene3D" id="3.40.250.10">
    <property type="entry name" value="Rhodanese-like domain"/>
    <property type="match status" value="1"/>
</dbReference>
<dbReference type="PROSITE" id="PS50206">
    <property type="entry name" value="RHODANESE_3"/>
    <property type="match status" value="1"/>
</dbReference>
<evidence type="ECO:0000313" key="8">
    <source>
        <dbReference type="Proteomes" id="UP000274082"/>
    </source>
</evidence>
<evidence type="ECO:0000313" key="3">
    <source>
        <dbReference type="EMBL" id="AYU82078.1"/>
    </source>
</evidence>
<evidence type="ECO:0000313" key="9">
    <source>
        <dbReference type="Proteomes" id="UP000318821"/>
    </source>
</evidence>
<organism evidence="2">
    <name type="scientific">Leishmania donovani</name>
    <dbReference type="NCBI Taxonomy" id="5661"/>
    <lineage>
        <taxon>Eukaryota</taxon>
        <taxon>Discoba</taxon>
        <taxon>Euglenozoa</taxon>
        <taxon>Kinetoplastea</taxon>
        <taxon>Metakinetoplastina</taxon>
        <taxon>Trypanosomatida</taxon>
        <taxon>Trypanosomatidae</taxon>
        <taxon>Leishmaniinae</taxon>
        <taxon>Leishmania</taxon>
    </lineage>
</organism>
<reference evidence="7" key="3">
    <citation type="submission" date="2011-02" db="EMBL/GenBank/DDBJ databases">
        <title>Whole genome sequencing of Leishmania donovani clinical lines reveals dynamic variation related to drug resistance.</title>
        <authorList>
            <person name="Downing T."/>
            <person name="Imamura H."/>
            <person name="Sanders M."/>
            <person name="Decuypere S."/>
            <person name="Hertz-Fowler C."/>
            <person name="Clark T.G."/>
            <person name="Rijal S."/>
            <person name="Sundar S."/>
            <person name="Quail M.A."/>
            <person name="De Doncker S."/>
            <person name="Maes I."/>
            <person name="Vanaerschot M."/>
            <person name="Stark O."/>
            <person name="Schonian G."/>
            <person name="Dujardin J.C."/>
            <person name="Berriman M."/>
        </authorList>
    </citation>
    <scope>NUCLEOTIDE SEQUENCE [LARGE SCALE GENOMIC DNA]</scope>
    <source>
        <strain evidence="7">BPK282A1</strain>
    </source>
</reference>
<dbReference type="CDD" id="cd00158">
    <property type="entry name" value="RHOD"/>
    <property type="match status" value="1"/>
</dbReference>
<evidence type="ECO:0000313" key="2">
    <source>
        <dbReference type="EMBL" id="AKK31282.1"/>
    </source>
</evidence>
<dbReference type="PANTHER" id="PTHR44086">
    <property type="entry name" value="THIOSULFATE SULFURTRANSFERASE RDL2, MITOCHONDRIAL-RELATED"/>
    <property type="match status" value="1"/>
</dbReference>
<dbReference type="GO" id="GO:0004792">
    <property type="term" value="F:thiosulfate-cyanide sulfurtransferase activity"/>
    <property type="evidence" value="ECO:0007669"/>
    <property type="project" value="TreeGrafter"/>
</dbReference>
<dbReference type="OMA" id="DEYASFH"/>
<reference evidence="5 7" key="1">
    <citation type="journal article" date="2011" name="Genome Res.">
        <title>Whole genome sequencing of multiple Leishmania donovani clinical isolates provides insights into population structure and mechanisms of drug resistance.</title>
        <authorList>
            <person name="Downing T."/>
            <person name="Imamura H."/>
            <person name="Decuypere S."/>
            <person name="Clark T.G."/>
            <person name="Coombs G.H."/>
            <person name="Cotton J.A."/>
            <person name="Hilley J.D."/>
            <person name="de Doncker S."/>
            <person name="Maes I."/>
            <person name="Mottram J.C."/>
            <person name="Quail M.A."/>
            <person name="Rijal S."/>
            <person name="Sanders M."/>
            <person name="Schonian G."/>
            <person name="Stark O."/>
            <person name="Sundar S."/>
            <person name="Vanaerschot M."/>
            <person name="Hertz-Fowler C."/>
            <person name="Dujardin J.C."/>
            <person name="Berriman M."/>
        </authorList>
    </citation>
    <scope>NUCLEOTIDE SEQUENCE [LARGE SCALE GENOMIC DNA]</scope>
    <source>
        <strain evidence="5 7">BPK282A1</strain>
    </source>
</reference>
<protein>
    <submittedName>
        <fullName evidence="3">Rhodanese-like domain containing protein, putative</fullName>
    </submittedName>
    <submittedName>
        <fullName evidence="6">Rhodanese-like domain family protein</fullName>
    </submittedName>
    <submittedName>
        <fullName evidence="4">Rhodanese-like_domain_containing_protein_putative /Pfam:PF00581</fullName>
    </submittedName>
</protein>
<dbReference type="Proteomes" id="UP000274082">
    <property type="component" value="Chromosome 33"/>
</dbReference>
<name>A0A0R6XWV6_LEIDO</name>
<dbReference type="Pfam" id="PF00581">
    <property type="entry name" value="Rhodanese"/>
    <property type="match status" value="1"/>
</dbReference>
<dbReference type="VEuPathDB" id="TriTrypDB:LdBPK_331040.1"/>
<dbReference type="OrthoDB" id="566238at2759"/>
<dbReference type="KEGG" id="ldo:LDBPK_331040"/>
<dbReference type="Proteomes" id="UP000601710">
    <property type="component" value="Chromosome 33"/>
</dbReference>
<dbReference type="Proteomes" id="UP000318821">
    <property type="component" value="Unassembled WGS sequence"/>
</dbReference>
<dbReference type="InterPro" id="IPR036873">
    <property type="entry name" value="Rhodanese-like_dom_sf"/>
</dbReference>
<dbReference type="Proteomes" id="UP000008980">
    <property type="component" value="Chromosome 33"/>
</dbReference>
<dbReference type="GO" id="GO:0005739">
    <property type="term" value="C:mitochondrion"/>
    <property type="evidence" value="ECO:0007669"/>
    <property type="project" value="TreeGrafter"/>
</dbReference>
<evidence type="ECO:0000313" key="4">
    <source>
        <dbReference type="EMBL" id="CAC5433303.1"/>
    </source>
</evidence>
<dbReference type="PANTHER" id="PTHR44086:SF10">
    <property type="entry name" value="THIOSULFATE SULFURTRANSFERASE_RHODANESE-LIKE DOMAIN-CONTAINING PROTEIN 3"/>
    <property type="match status" value="1"/>
</dbReference>
<reference evidence="2" key="4">
    <citation type="journal article" date="2016" name="PLoS Negl. Trop. Dis.">
        <title>The Dynamics of Lateral Gene Transfer in Genus Leishmania - A Route for Adaptation and Species Diversification.</title>
        <authorList>
            <person name="Vikeved E."/>
            <person name="Backlund A."/>
            <person name="Alsmark C."/>
        </authorList>
    </citation>
    <scope>NUCLEOTIDE SEQUENCE</scope>
    <source>
        <strain evidence="2">LV9</strain>
    </source>
</reference>